<keyword evidence="1" id="KW-0812">Transmembrane</keyword>
<organism evidence="2 3">
    <name type="scientific">Mesobacillus persicus</name>
    <dbReference type="NCBI Taxonomy" id="930146"/>
    <lineage>
        <taxon>Bacteria</taxon>
        <taxon>Bacillati</taxon>
        <taxon>Bacillota</taxon>
        <taxon>Bacilli</taxon>
        <taxon>Bacillales</taxon>
        <taxon>Bacillaceae</taxon>
        <taxon>Mesobacillus</taxon>
    </lineage>
</organism>
<feature type="transmembrane region" description="Helical" evidence="1">
    <location>
        <begin position="54"/>
        <end position="72"/>
    </location>
</feature>
<dbReference type="AlphaFoldDB" id="A0A1H7WF49"/>
<evidence type="ECO:0000256" key="1">
    <source>
        <dbReference type="SAM" id="Phobius"/>
    </source>
</evidence>
<dbReference type="STRING" id="930146.SAMN05192533_101397"/>
<dbReference type="Proteomes" id="UP000198553">
    <property type="component" value="Unassembled WGS sequence"/>
</dbReference>
<dbReference type="EMBL" id="FOBW01000001">
    <property type="protein sequence ID" value="SEM20196.1"/>
    <property type="molecule type" value="Genomic_DNA"/>
</dbReference>
<name>A0A1H7WF49_9BACI</name>
<keyword evidence="3" id="KW-1185">Reference proteome</keyword>
<keyword evidence="1" id="KW-1133">Transmembrane helix</keyword>
<evidence type="ECO:0000313" key="3">
    <source>
        <dbReference type="Proteomes" id="UP000198553"/>
    </source>
</evidence>
<evidence type="ECO:0000313" key="2">
    <source>
        <dbReference type="EMBL" id="SEM20196.1"/>
    </source>
</evidence>
<reference evidence="3" key="1">
    <citation type="submission" date="2016-10" db="EMBL/GenBank/DDBJ databases">
        <authorList>
            <person name="Varghese N."/>
            <person name="Submissions S."/>
        </authorList>
    </citation>
    <scope>NUCLEOTIDE SEQUENCE [LARGE SCALE GENOMIC DNA]</scope>
    <source>
        <strain evidence="3">B48,IBRC-M 10115,DSM 25386,CECT 8001</strain>
    </source>
</reference>
<keyword evidence="1" id="KW-0472">Membrane</keyword>
<sequence length="248" mass="28678">MLEENKQNEILHQLKDLPKPVLKVEKQVQMLTEIQSAEINHAKRERWQNKVTKLYVGLATVAAIFLFSFLTFQQVGEDQPESNAERGVITEYEDHPNLSEHQVALHDLYVEMPFQKADVELTKRTTDEFVMIDIIDKETEEVLYTYGEGLNEGNERLVFREIKTEKTIVRLYAFVEMDEESHKIIKVRNEYASYDPQPPRIAGETISSGSRSGKFPAEKIEILASLDLDWGNEIQNLYEGYLIGVIEK</sequence>
<gene>
    <name evidence="2" type="ORF">SAMN05192533_101397</name>
</gene>
<accession>A0A1H7WF49</accession>
<protein>
    <submittedName>
        <fullName evidence="2">Uncharacterized protein</fullName>
    </submittedName>
</protein>
<proteinExistence type="predicted"/>
<dbReference type="RefSeq" id="WP_090740629.1">
    <property type="nucleotide sequence ID" value="NZ_FOBW01000001.1"/>
</dbReference>
<dbReference type="OrthoDB" id="2860474at2"/>